<gene>
    <name evidence="1" type="ORF">CAMGR0001_0714</name>
</gene>
<proteinExistence type="predicted"/>
<keyword evidence="2" id="KW-1185">Reference proteome</keyword>
<sequence>MCIKFSAKFIVKFYIIRDHLSEAIYRLNFIFSYKFTGKFYNVILLKSRLKIEKLCRTLSLNLEVRDKILKSNTT</sequence>
<dbReference type="EMBL" id="ACYG01000019">
    <property type="protein sequence ID" value="EEV17960.1"/>
    <property type="molecule type" value="Genomic_DNA"/>
</dbReference>
<accession>C8PFS2</accession>
<reference evidence="1 2" key="1">
    <citation type="submission" date="2009-07" db="EMBL/GenBank/DDBJ databases">
        <authorList>
            <person name="Madupu R."/>
            <person name="Sebastian Y."/>
            <person name="Durkin A.S."/>
            <person name="Torralba M."/>
            <person name="Methe B."/>
            <person name="Sutton G.G."/>
            <person name="Strausberg R.L."/>
            <person name="Nelson K.E."/>
        </authorList>
    </citation>
    <scope>NUCLEOTIDE SEQUENCE [LARGE SCALE GENOMIC DNA]</scope>
    <source>
        <strain evidence="1 2">RM3268</strain>
    </source>
</reference>
<evidence type="ECO:0000313" key="2">
    <source>
        <dbReference type="Proteomes" id="UP000005709"/>
    </source>
</evidence>
<organism evidence="1 2">
    <name type="scientific">Campylobacter gracilis RM3268</name>
    <dbReference type="NCBI Taxonomy" id="553220"/>
    <lineage>
        <taxon>Bacteria</taxon>
        <taxon>Pseudomonadati</taxon>
        <taxon>Campylobacterota</taxon>
        <taxon>Epsilonproteobacteria</taxon>
        <taxon>Campylobacterales</taxon>
        <taxon>Campylobacteraceae</taxon>
        <taxon>Campylobacter</taxon>
    </lineage>
</organism>
<dbReference type="Proteomes" id="UP000005709">
    <property type="component" value="Unassembled WGS sequence"/>
</dbReference>
<name>C8PFS2_9BACT</name>
<comment type="caution">
    <text evidence="1">The sequence shown here is derived from an EMBL/GenBank/DDBJ whole genome shotgun (WGS) entry which is preliminary data.</text>
</comment>
<evidence type="ECO:0000313" key="1">
    <source>
        <dbReference type="EMBL" id="EEV17960.1"/>
    </source>
</evidence>
<dbReference type="AlphaFoldDB" id="C8PFS2"/>
<protein>
    <submittedName>
        <fullName evidence="1">Uncharacterized protein</fullName>
    </submittedName>
</protein>